<dbReference type="InterPro" id="IPR011990">
    <property type="entry name" value="TPR-like_helical_dom_sf"/>
</dbReference>
<dbReference type="Pfam" id="PF14559">
    <property type="entry name" value="TPR_19"/>
    <property type="match status" value="1"/>
</dbReference>
<dbReference type="CDD" id="cd02956">
    <property type="entry name" value="ybbN"/>
    <property type="match status" value="1"/>
</dbReference>
<evidence type="ECO:0000256" key="2">
    <source>
        <dbReference type="ARBA" id="ARBA00022448"/>
    </source>
</evidence>
<comment type="caution">
    <text evidence="8">The sequence shown here is derived from an EMBL/GenBank/DDBJ whole genome shotgun (WGS) entry which is preliminary data.</text>
</comment>
<dbReference type="PRINTS" id="PR00421">
    <property type="entry name" value="THIOREDOXIN"/>
</dbReference>
<dbReference type="GO" id="GO:0005829">
    <property type="term" value="C:cytosol"/>
    <property type="evidence" value="ECO:0007669"/>
    <property type="project" value="TreeGrafter"/>
</dbReference>
<keyword evidence="5" id="KW-0676">Redox-active center</keyword>
<dbReference type="InterPro" id="IPR036249">
    <property type="entry name" value="Thioredoxin-like_sf"/>
</dbReference>
<evidence type="ECO:0000313" key="8">
    <source>
        <dbReference type="EMBL" id="GGX75074.1"/>
    </source>
</evidence>
<feature type="domain" description="Thioredoxin" evidence="7">
    <location>
        <begin position="1"/>
        <end position="115"/>
    </location>
</feature>
<dbReference type="PANTHER" id="PTHR45663:SF11">
    <property type="entry name" value="GEO12009P1"/>
    <property type="match status" value="1"/>
</dbReference>
<keyword evidence="4" id="KW-1015">Disulfide bond</keyword>
<protein>
    <recommendedName>
        <fullName evidence="6">Thioredoxin</fullName>
    </recommendedName>
</protein>
<gene>
    <name evidence="8" type="ORF">GCM10011309_26600</name>
</gene>
<dbReference type="Pfam" id="PF14561">
    <property type="entry name" value="TPR_20"/>
    <property type="match status" value="1"/>
</dbReference>
<dbReference type="PROSITE" id="PS00194">
    <property type="entry name" value="THIOREDOXIN_1"/>
    <property type="match status" value="1"/>
</dbReference>
<dbReference type="InterPro" id="IPR017937">
    <property type="entry name" value="Thioredoxin_CS"/>
</dbReference>
<comment type="similarity">
    <text evidence="1">Belongs to the thioredoxin family.</text>
</comment>
<dbReference type="GO" id="GO:0006950">
    <property type="term" value="P:response to stress"/>
    <property type="evidence" value="ECO:0007669"/>
    <property type="project" value="UniProtKB-ARBA"/>
</dbReference>
<evidence type="ECO:0000256" key="4">
    <source>
        <dbReference type="ARBA" id="ARBA00023157"/>
    </source>
</evidence>
<evidence type="ECO:0000259" key="7">
    <source>
        <dbReference type="PROSITE" id="PS51352"/>
    </source>
</evidence>
<dbReference type="PROSITE" id="PS51352">
    <property type="entry name" value="THIOREDOXIN_2"/>
    <property type="match status" value="1"/>
</dbReference>
<dbReference type="EMBL" id="BMYV01000003">
    <property type="protein sequence ID" value="GGX75074.1"/>
    <property type="molecule type" value="Genomic_DNA"/>
</dbReference>
<dbReference type="Gene3D" id="3.40.30.10">
    <property type="entry name" value="Glutaredoxin"/>
    <property type="match status" value="1"/>
</dbReference>
<keyword evidence="2" id="KW-0813">Transport</keyword>
<dbReference type="Pfam" id="PF00085">
    <property type="entry name" value="Thioredoxin"/>
    <property type="match status" value="1"/>
</dbReference>
<evidence type="ECO:0000256" key="5">
    <source>
        <dbReference type="ARBA" id="ARBA00023284"/>
    </source>
</evidence>
<dbReference type="GO" id="GO:0015035">
    <property type="term" value="F:protein-disulfide reductase activity"/>
    <property type="evidence" value="ECO:0007669"/>
    <property type="project" value="UniProtKB-UniRule"/>
</dbReference>
<organism evidence="8 9">
    <name type="scientific">Litorimonas cladophorae</name>
    <dbReference type="NCBI Taxonomy" id="1220491"/>
    <lineage>
        <taxon>Bacteria</taxon>
        <taxon>Pseudomonadati</taxon>
        <taxon>Pseudomonadota</taxon>
        <taxon>Alphaproteobacteria</taxon>
        <taxon>Maricaulales</taxon>
        <taxon>Robiginitomaculaceae</taxon>
    </lineage>
</organism>
<dbReference type="InterPro" id="IPR005746">
    <property type="entry name" value="Thioredoxin"/>
</dbReference>
<keyword evidence="3" id="KW-0249">Electron transport</keyword>
<dbReference type="AlphaFoldDB" id="A0A918KT23"/>
<dbReference type="Gene3D" id="1.25.40.10">
    <property type="entry name" value="Tetratricopeptide repeat domain"/>
    <property type="match status" value="2"/>
</dbReference>
<dbReference type="RefSeq" id="WP_189587035.1">
    <property type="nucleotide sequence ID" value="NZ_BMYV01000003.1"/>
</dbReference>
<dbReference type="FunFam" id="3.40.30.10:FF:000001">
    <property type="entry name" value="Thioredoxin"/>
    <property type="match status" value="1"/>
</dbReference>
<evidence type="ECO:0000313" key="9">
    <source>
        <dbReference type="Proteomes" id="UP000600865"/>
    </source>
</evidence>
<evidence type="ECO:0000256" key="3">
    <source>
        <dbReference type="ARBA" id="ARBA00022982"/>
    </source>
</evidence>
<dbReference type="SUPFAM" id="SSF48452">
    <property type="entry name" value="TPR-like"/>
    <property type="match status" value="1"/>
</dbReference>
<keyword evidence="9" id="KW-1185">Reference proteome</keyword>
<accession>A0A918KT23</accession>
<dbReference type="InterPro" id="IPR013766">
    <property type="entry name" value="Thioredoxin_domain"/>
</dbReference>
<dbReference type="GO" id="GO:0045454">
    <property type="term" value="P:cell redox homeostasis"/>
    <property type="evidence" value="ECO:0007669"/>
    <property type="project" value="TreeGrafter"/>
</dbReference>
<evidence type="ECO:0000256" key="6">
    <source>
        <dbReference type="NCBIfam" id="TIGR01068"/>
    </source>
</evidence>
<evidence type="ECO:0000256" key="1">
    <source>
        <dbReference type="ARBA" id="ARBA00008987"/>
    </source>
</evidence>
<name>A0A918KT23_9PROT</name>
<dbReference type="SUPFAM" id="SSF52833">
    <property type="entry name" value="Thioredoxin-like"/>
    <property type="match status" value="1"/>
</dbReference>
<reference evidence="8 9" key="1">
    <citation type="journal article" date="2014" name="Int. J. Syst. Evol. Microbiol.">
        <title>Complete genome sequence of Corynebacterium casei LMG S-19264T (=DSM 44701T), isolated from a smear-ripened cheese.</title>
        <authorList>
            <consortium name="US DOE Joint Genome Institute (JGI-PGF)"/>
            <person name="Walter F."/>
            <person name="Albersmeier A."/>
            <person name="Kalinowski J."/>
            <person name="Ruckert C."/>
        </authorList>
    </citation>
    <scope>NUCLEOTIDE SEQUENCE [LARGE SCALE GENOMIC DNA]</scope>
    <source>
        <strain evidence="8 9">KCTC 23968</strain>
    </source>
</reference>
<dbReference type="Proteomes" id="UP000600865">
    <property type="component" value="Unassembled WGS sequence"/>
</dbReference>
<proteinExistence type="inferred from homology"/>
<sequence>MTDANTDIVKDSSDMAFMADVIEASNDVPVIVDFWAPWCGPCKQLMPRLERAVKAAEGKVKLVKINTQEHNGVATQLGVRSIPAVYAFKDGQPVDGFMGAQPDTALNEFIARLTGETDPKEEAKTLVARARDSLAAGDPGGAAQDYAGALALDIENASARAGLARLYLDGGNDDAAQALIQDAPESVLENPEIVALKAQFDLRANPVEPDETAELSARVTANPDDLDARLELAKALSGAGRNADAVEHLIYSIGKNRAHDGEAARLFLLTIFEAEGTESDVSREGRKKLSSILYA</sequence>
<dbReference type="PANTHER" id="PTHR45663">
    <property type="entry name" value="GEO12009P1"/>
    <property type="match status" value="1"/>
</dbReference>
<dbReference type="NCBIfam" id="TIGR01068">
    <property type="entry name" value="thioredoxin"/>
    <property type="match status" value="1"/>
</dbReference>